<dbReference type="SMART" id="SM00448">
    <property type="entry name" value="REC"/>
    <property type="match status" value="1"/>
</dbReference>
<feature type="domain" description="HTH luxR-type" evidence="4">
    <location>
        <begin position="155"/>
        <end position="220"/>
    </location>
</feature>
<dbReference type="GO" id="GO:0000160">
    <property type="term" value="P:phosphorelay signal transduction system"/>
    <property type="evidence" value="ECO:0007669"/>
    <property type="project" value="InterPro"/>
</dbReference>
<dbReference type="GO" id="GO:0003677">
    <property type="term" value="F:DNA binding"/>
    <property type="evidence" value="ECO:0007669"/>
    <property type="project" value="UniProtKB-KW"/>
</dbReference>
<dbReference type="SUPFAM" id="SSF52172">
    <property type="entry name" value="CheY-like"/>
    <property type="match status" value="1"/>
</dbReference>
<evidence type="ECO:0000259" key="5">
    <source>
        <dbReference type="PROSITE" id="PS50110"/>
    </source>
</evidence>
<dbReference type="AlphaFoldDB" id="A0A1R3VH84"/>
<dbReference type="Gene3D" id="3.40.50.2300">
    <property type="match status" value="1"/>
</dbReference>
<dbReference type="CDD" id="cd06170">
    <property type="entry name" value="LuxR_C_like"/>
    <property type="match status" value="1"/>
</dbReference>
<name>A0A1R3VH84_9HYPH</name>
<dbReference type="RefSeq" id="WP_077381633.1">
    <property type="nucleotide sequence ID" value="NZ_FTPD01000045.1"/>
</dbReference>
<evidence type="ECO:0000256" key="3">
    <source>
        <dbReference type="PROSITE-ProRule" id="PRU00169"/>
    </source>
</evidence>
<keyword evidence="1 3" id="KW-0597">Phosphoprotein</keyword>
<dbReference type="PRINTS" id="PR00038">
    <property type="entry name" value="HTHLUXR"/>
</dbReference>
<dbReference type="InterPro" id="IPR039420">
    <property type="entry name" value="WalR-like"/>
</dbReference>
<dbReference type="InterPro" id="IPR011006">
    <property type="entry name" value="CheY-like_superfamily"/>
</dbReference>
<dbReference type="Pfam" id="PF00072">
    <property type="entry name" value="Response_reg"/>
    <property type="match status" value="1"/>
</dbReference>
<dbReference type="PANTHER" id="PTHR43214">
    <property type="entry name" value="TWO-COMPONENT RESPONSE REGULATOR"/>
    <property type="match status" value="1"/>
</dbReference>
<dbReference type="PROSITE" id="PS50043">
    <property type="entry name" value="HTH_LUXR_2"/>
    <property type="match status" value="1"/>
</dbReference>
<dbReference type="SUPFAM" id="SSF46894">
    <property type="entry name" value="C-terminal effector domain of the bipartite response regulators"/>
    <property type="match status" value="1"/>
</dbReference>
<evidence type="ECO:0000313" key="6">
    <source>
        <dbReference type="EMBL" id="SIT58634.1"/>
    </source>
</evidence>
<dbReference type="EMBL" id="FTPD01000045">
    <property type="protein sequence ID" value="SIT58634.1"/>
    <property type="molecule type" value="Genomic_DNA"/>
</dbReference>
<keyword evidence="7" id="KW-1185">Reference proteome</keyword>
<dbReference type="InterPro" id="IPR016032">
    <property type="entry name" value="Sig_transdc_resp-reg_C-effctor"/>
</dbReference>
<feature type="modified residue" description="4-aspartylphosphate" evidence="3">
    <location>
        <position position="65"/>
    </location>
</feature>
<dbReference type="PROSITE" id="PS50110">
    <property type="entry name" value="RESPONSE_REGULATORY"/>
    <property type="match status" value="1"/>
</dbReference>
<organism evidence="6 7">
    <name type="scientific">Mesorhizobium prunaredense</name>
    <dbReference type="NCBI Taxonomy" id="1631249"/>
    <lineage>
        <taxon>Bacteria</taxon>
        <taxon>Pseudomonadati</taxon>
        <taxon>Pseudomonadota</taxon>
        <taxon>Alphaproteobacteria</taxon>
        <taxon>Hyphomicrobiales</taxon>
        <taxon>Phyllobacteriaceae</taxon>
        <taxon>Mesorhizobium</taxon>
    </lineage>
</organism>
<evidence type="ECO:0000259" key="4">
    <source>
        <dbReference type="PROSITE" id="PS50043"/>
    </source>
</evidence>
<dbReference type="InterPro" id="IPR000792">
    <property type="entry name" value="Tscrpt_reg_LuxR_C"/>
</dbReference>
<gene>
    <name evidence="6" type="ORF">BQ8794_50736</name>
</gene>
<evidence type="ECO:0000256" key="1">
    <source>
        <dbReference type="ARBA" id="ARBA00022553"/>
    </source>
</evidence>
<dbReference type="CDD" id="cd17535">
    <property type="entry name" value="REC_NarL-like"/>
    <property type="match status" value="1"/>
</dbReference>
<dbReference type="InterPro" id="IPR001789">
    <property type="entry name" value="Sig_transdc_resp-reg_receiver"/>
</dbReference>
<feature type="domain" description="Response regulatory" evidence="5">
    <location>
        <begin position="14"/>
        <end position="128"/>
    </location>
</feature>
<protein>
    <submittedName>
        <fullName evidence="6">Putative Response regulator containing a CheY-like receiver domain and an HTH DNA-binding domain</fullName>
    </submittedName>
</protein>
<dbReference type="STRING" id="1631249.BQ8794_50736"/>
<evidence type="ECO:0000256" key="2">
    <source>
        <dbReference type="ARBA" id="ARBA00023125"/>
    </source>
</evidence>
<dbReference type="GO" id="GO:0006355">
    <property type="term" value="P:regulation of DNA-templated transcription"/>
    <property type="evidence" value="ECO:0007669"/>
    <property type="project" value="InterPro"/>
</dbReference>
<dbReference type="Pfam" id="PF00196">
    <property type="entry name" value="GerE"/>
    <property type="match status" value="1"/>
</dbReference>
<dbReference type="InterPro" id="IPR058245">
    <property type="entry name" value="NreC/VraR/RcsB-like_REC"/>
</dbReference>
<sequence length="230" mass="24891">MKTPGPRDPSVSIKVFVLSDVLLYREGLSRQLERDRRVDLIGSGPPLPDILDALAFDGPGVVVMDLSMPDSLAIARRIRERQPDVRVVAFAVSDLSDEVAACARAGVCGYIPKEGTVEDIILSVIHAVRGELYCSPQFAALLLAQVAKSEVAKPALDMAGRLTLREREIIRLMGRSLSNKEIGRTLGISGATVKNHVHNILEKLALRRRSQVPAALSGGYRLTEPGQPPA</sequence>
<keyword evidence="2 6" id="KW-0238">DNA-binding</keyword>
<dbReference type="Proteomes" id="UP000188388">
    <property type="component" value="Unassembled WGS sequence"/>
</dbReference>
<accession>A0A1R3VH84</accession>
<dbReference type="SMART" id="SM00421">
    <property type="entry name" value="HTH_LUXR"/>
    <property type="match status" value="1"/>
</dbReference>
<reference evidence="7" key="1">
    <citation type="submission" date="2017-01" db="EMBL/GenBank/DDBJ databases">
        <authorList>
            <person name="Brunel B."/>
        </authorList>
    </citation>
    <scope>NUCLEOTIDE SEQUENCE [LARGE SCALE GENOMIC DNA]</scope>
</reference>
<proteinExistence type="predicted"/>
<evidence type="ECO:0000313" key="7">
    <source>
        <dbReference type="Proteomes" id="UP000188388"/>
    </source>
</evidence>